<name>X1Q0Q8_9ZZZZ</name>
<protein>
    <recommendedName>
        <fullName evidence="2">Cohesin domain-containing protein</fullName>
    </recommendedName>
</protein>
<feature type="non-terminal residue" evidence="1">
    <location>
        <position position="1"/>
    </location>
</feature>
<organism evidence="1">
    <name type="scientific">marine sediment metagenome</name>
    <dbReference type="NCBI Taxonomy" id="412755"/>
    <lineage>
        <taxon>unclassified sequences</taxon>
        <taxon>metagenomes</taxon>
        <taxon>ecological metagenomes</taxon>
    </lineage>
</organism>
<evidence type="ECO:0000313" key="1">
    <source>
        <dbReference type="EMBL" id="GAI36799.1"/>
    </source>
</evidence>
<reference evidence="1" key="1">
    <citation type="journal article" date="2014" name="Front. Microbiol.">
        <title>High frequency of phylogenetically diverse reductive dehalogenase-homologous genes in deep subseafloor sedimentary metagenomes.</title>
        <authorList>
            <person name="Kawai M."/>
            <person name="Futagami T."/>
            <person name="Toyoda A."/>
            <person name="Takaki Y."/>
            <person name="Nishi S."/>
            <person name="Hori S."/>
            <person name="Arai W."/>
            <person name="Tsubouchi T."/>
            <person name="Morono Y."/>
            <person name="Uchiyama I."/>
            <person name="Ito T."/>
            <person name="Fujiyama A."/>
            <person name="Inagaki F."/>
            <person name="Takami H."/>
        </authorList>
    </citation>
    <scope>NUCLEOTIDE SEQUENCE</scope>
    <source>
        <strain evidence="1">Expedition CK06-06</strain>
    </source>
</reference>
<accession>X1Q0Q8</accession>
<comment type="caution">
    <text evidence="1">The sequence shown here is derived from an EMBL/GenBank/DDBJ whole genome shotgun (WGS) entry which is preliminary data.</text>
</comment>
<dbReference type="EMBL" id="BARV01024761">
    <property type="protein sequence ID" value="GAI36799.1"/>
    <property type="molecule type" value="Genomic_DNA"/>
</dbReference>
<proteinExistence type="predicted"/>
<gene>
    <name evidence="1" type="ORF">S06H3_40350</name>
</gene>
<sequence length="131" mass="14120">TEIEGYLNISVIILELVNKSVEYLGNTVSFNIDVQGADLSLEEMQVSWNPLAGETLNKIEIKSPSTADPAIIVFNNSIDPVSSGELIDVIDSTLSTGISNVKMYFSGNISGKTTLDVTFNPNSGDYTVNLE</sequence>
<evidence type="ECO:0008006" key="2">
    <source>
        <dbReference type="Google" id="ProtNLM"/>
    </source>
</evidence>
<dbReference type="AlphaFoldDB" id="X1Q0Q8"/>